<dbReference type="SUPFAM" id="SSF51735">
    <property type="entry name" value="NAD(P)-binding Rossmann-fold domains"/>
    <property type="match status" value="1"/>
</dbReference>
<dbReference type="GO" id="GO:0004617">
    <property type="term" value="F:phosphoglycerate dehydrogenase activity"/>
    <property type="evidence" value="ECO:0007669"/>
    <property type="project" value="UniProtKB-EC"/>
</dbReference>
<dbReference type="InterPro" id="IPR036291">
    <property type="entry name" value="NAD(P)-bd_dom_sf"/>
</dbReference>
<dbReference type="SUPFAM" id="SSF52283">
    <property type="entry name" value="Formate/glycerate dehydrogenase catalytic domain-like"/>
    <property type="match status" value="1"/>
</dbReference>
<dbReference type="InterPro" id="IPR029752">
    <property type="entry name" value="D-isomer_DH_CS1"/>
</dbReference>
<evidence type="ECO:0000256" key="1">
    <source>
        <dbReference type="ARBA" id="ARBA00005854"/>
    </source>
</evidence>
<comment type="similarity">
    <text evidence="1 4">Belongs to the D-isomer specific 2-hydroxyacid dehydrogenase family.</text>
</comment>
<dbReference type="InterPro" id="IPR006140">
    <property type="entry name" value="D-isomer_DH_NAD-bd"/>
</dbReference>
<dbReference type="PROSITE" id="PS00671">
    <property type="entry name" value="D_2_HYDROXYACID_DH_3"/>
    <property type="match status" value="1"/>
</dbReference>
<dbReference type="GO" id="GO:0051287">
    <property type="term" value="F:NAD binding"/>
    <property type="evidence" value="ECO:0007669"/>
    <property type="project" value="InterPro"/>
</dbReference>
<dbReference type="PANTHER" id="PTHR10996">
    <property type="entry name" value="2-HYDROXYACID DEHYDROGENASE-RELATED"/>
    <property type="match status" value="1"/>
</dbReference>
<reference evidence="7" key="1">
    <citation type="submission" date="2020-02" db="EMBL/GenBank/DDBJ databases">
        <authorList>
            <person name="Meier V. D."/>
        </authorList>
    </citation>
    <scope>NUCLEOTIDE SEQUENCE</scope>
    <source>
        <strain evidence="7">AVDCRST_MAG77</strain>
    </source>
</reference>
<dbReference type="Pfam" id="PF00389">
    <property type="entry name" value="2-Hacid_dh"/>
    <property type="match status" value="1"/>
</dbReference>
<dbReference type="InterPro" id="IPR029753">
    <property type="entry name" value="D-isomer_DH_CS"/>
</dbReference>
<gene>
    <name evidence="7" type="ORF">AVDCRST_MAG77-3181</name>
</gene>
<dbReference type="Pfam" id="PF02826">
    <property type="entry name" value="2-Hacid_dh_C"/>
    <property type="match status" value="1"/>
</dbReference>
<dbReference type="GO" id="GO:0016618">
    <property type="term" value="F:hydroxypyruvate reductase [NAD(P)H] activity"/>
    <property type="evidence" value="ECO:0007669"/>
    <property type="project" value="TreeGrafter"/>
</dbReference>
<evidence type="ECO:0000313" key="7">
    <source>
        <dbReference type="EMBL" id="CAA9270547.1"/>
    </source>
</evidence>
<dbReference type="CDD" id="cd12167">
    <property type="entry name" value="2-Hacid_dh_8"/>
    <property type="match status" value="1"/>
</dbReference>
<dbReference type="EC" id="1.1.1.95" evidence="7"/>
<name>A0A6J4J9F3_9CHLR</name>
<organism evidence="7">
    <name type="scientific">uncultured Chloroflexota bacterium</name>
    <dbReference type="NCBI Taxonomy" id="166587"/>
    <lineage>
        <taxon>Bacteria</taxon>
        <taxon>Bacillati</taxon>
        <taxon>Chloroflexota</taxon>
        <taxon>environmental samples</taxon>
    </lineage>
</organism>
<dbReference type="PROSITE" id="PS00065">
    <property type="entry name" value="D_2_HYDROXYACID_DH_1"/>
    <property type="match status" value="1"/>
</dbReference>
<dbReference type="GO" id="GO:0005829">
    <property type="term" value="C:cytosol"/>
    <property type="evidence" value="ECO:0007669"/>
    <property type="project" value="TreeGrafter"/>
</dbReference>
<sequence>MGTQSDGEQLRFCFALDRARLTQCFRPEAVDEIARLVDLDRNVPDTLTDDWLRPRLEGVDGVISGWGSPALTEERLAGAPKLRYALHSAGSVKSMVTEAVWRRGIRVTSAANVNGRPVAQFVLGLLFACLKDVFRFQEDFRQRGRAAWRRGPEVAGYYRTTLGIIGAGNVGRQLLRLLQPHDFRVLVYDPHLSEEGAQAYGAATAGMDTLLQESRAVVLVAPNIPENRHMIAAAQLALLQHGAYFINVARGALVDHDALIAELQRGRITACLDVADPEPPPEGSPLYTLSNCILTPHVAGSLNDECLRLGDQVLEEVRRLVAGQPFDNEVTEEALTRMG</sequence>
<evidence type="ECO:0000256" key="2">
    <source>
        <dbReference type="ARBA" id="ARBA00023002"/>
    </source>
</evidence>
<dbReference type="InterPro" id="IPR006139">
    <property type="entry name" value="D-isomer_2_OHA_DH_cat_dom"/>
</dbReference>
<evidence type="ECO:0000256" key="3">
    <source>
        <dbReference type="ARBA" id="ARBA00023027"/>
    </source>
</evidence>
<feature type="domain" description="D-isomer specific 2-hydroxyacid dehydrogenase catalytic" evidence="5">
    <location>
        <begin position="31"/>
        <end position="330"/>
    </location>
</feature>
<dbReference type="GO" id="GO:0030267">
    <property type="term" value="F:glyoxylate reductase (NADPH) activity"/>
    <property type="evidence" value="ECO:0007669"/>
    <property type="project" value="TreeGrafter"/>
</dbReference>
<keyword evidence="3" id="KW-0520">NAD</keyword>
<dbReference type="EMBL" id="CADCTC010000175">
    <property type="protein sequence ID" value="CAA9270547.1"/>
    <property type="molecule type" value="Genomic_DNA"/>
</dbReference>
<evidence type="ECO:0000256" key="4">
    <source>
        <dbReference type="RuleBase" id="RU003719"/>
    </source>
</evidence>
<evidence type="ECO:0000259" key="5">
    <source>
        <dbReference type="Pfam" id="PF00389"/>
    </source>
</evidence>
<accession>A0A6J4J9F3</accession>
<keyword evidence="2 4" id="KW-0560">Oxidoreductase</keyword>
<dbReference type="InterPro" id="IPR050223">
    <property type="entry name" value="D-isomer_2-hydroxyacid_DH"/>
</dbReference>
<evidence type="ECO:0000259" key="6">
    <source>
        <dbReference type="Pfam" id="PF02826"/>
    </source>
</evidence>
<dbReference type="AlphaFoldDB" id="A0A6J4J9F3"/>
<dbReference type="PANTHER" id="PTHR10996:SF178">
    <property type="entry name" value="2-HYDROXYACID DEHYDROGENASE YGL185C-RELATED"/>
    <property type="match status" value="1"/>
</dbReference>
<proteinExistence type="inferred from homology"/>
<dbReference type="Gene3D" id="3.40.50.720">
    <property type="entry name" value="NAD(P)-binding Rossmann-like Domain"/>
    <property type="match status" value="2"/>
</dbReference>
<feature type="domain" description="D-isomer specific 2-hydroxyacid dehydrogenase NAD-binding" evidence="6">
    <location>
        <begin position="123"/>
        <end position="299"/>
    </location>
</feature>
<protein>
    <submittedName>
        <fullName evidence="7">D-3-phosphoglycerate dehydrogenase</fullName>
        <ecNumber evidence="7">1.1.1.95</ecNumber>
    </submittedName>
</protein>